<reference evidence="1 2" key="1">
    <citation type="submission" date="2014-04" db="EMBL/GenBank/DDBJ databases">
        <authorList>
            <consortium name="DOE Joint Genome Institute"/>
            <person name="Kuo A."/>
            <person name="Kohler A."/>
            <person name="Nagy L.G."/>
            <person name="Floudas D."/>
            <person name="Copeland A."/>
            <person name="Barry K.W."/>
            <person name="Cichocki N."/>
            <person name="Veneault-Fourrey C."/>
            <person name="LaButti K."/>
            <person name="Lindquist E.A."/>
            <person name="Lipzen A."/>
            <person name="Lundell T."/>
            <person name="Morin E."/>
            <person name="Murat C."/>
            <person name="Sun H."/>
            <person name="Tunlid A."/>
            <person name="Henrissat B."/>
            <person name="Grigoriev I.V."/>
            <person name="Hibbett D.S."/>
            <person name="Martin F."/>
            <person name="Nordberg H.P."/>
            <person name="Cantor M.N."/>
            <person name="Hua S.X."/>
        </authorList>
    </citation>
    <scope>NUCLEOTIDE SEQUENCE [LARGE SCALE GENOMIC DNA]</scope>
    <source>
        <strain evidence="1 2">LaAM-08-1</strain>
    </source>
</reference>
<evidence type="ECO:0000313" key="1">
    <source>
        <dbReference type="EMBL" id="KIK05262.1"/>
    </source>
</evidence>
<organism evidence="1 2">
    <name type="scientific">Laccaria amethystina LaAM-08-1</name>
    <dbReference type="NCBI Taxonomy" id="1095629"/>
    <lineage>
        <taxon>Eukaryota</taxon>
        <taxon>Fungi</taxon>
        <taxon>Dikarya</taxon>
        <taxon>Basidiomycota</taxon>
        <taxon>Agaricomycotina</taxon>
        <taxon>Agaricomycetes</taxon>
        <taxon>Agaricomycetidae</taxon>
        <taxon>Agaricales</taxon>
        <taxon>Agaricineae</taxon>
        <taxon>Hydnangiaceae</taxon>
        <taxon>Laccaria</taxon>
    </lineage>
</organism>
<dbReference type="HOGENOM" id="CLU_018544_12_1_1"/>
<keyword evidence="2" id="KW-1185">Reference proteome</keyword>
<dbReference type="AlphaFoldDB" id="A0A0C9Y527"/>
<protein>
    <recommendedName>
        <fullName evidence="3">F-box domain-containing protein</fullName>
    </recommendedName>
</protein>
<dbReference type="InterPro" id="IPR032675">
    <property type="entry name" value="LRR_dom_sf"/>
</dbReference>
<accession>A0A0C9Y527</accession>
<proteinExistence type="predicted"/>
<name>A0A0C9Y527_9AGAR</name>
<dbReference type="EMBL" id="KN838561">
    <property type="protein sequence ID" value="KIK05262.1"/>
    <property type="molecule type" value="Genomic_DNA"/>
</dbReference>
<dbReference type="Gene3D" id="1.20.1280.50">
    <property type="match status" value="1"/>
</dbReference>
<evidence type="ECO:0008006" key="3">
    <source>
        <dbReference type="Google" id="ProtNLM"/>
    </source>
</evidence>
<dbReference type="OrthoDB" id="3365698at2759"/>
<dbReference type="Proteomes" id="UP000054477">
    <property type="component" value="Unassembled WGS sequence"/>
</dbReference>
<evidence type="ECO:0000313" key="2">
    <source>
        <dbReference type="Proteomes" id="UP000054477"/>
    </source>
</evidence>
<sequence length="498" mass="54932">MGRDAIDLLLLGYHHPRHQVEDMATKHHFGTPIHKIPPEIVAAIFLLCIPRSPSANTPNPAHAPLLLCRVCKAWRTIAREFPFLWRQLTLRSNYAEGPRGEAELVDIWCRNAAPFPIDLKLDLASDSPQTIWNMIGGENTLSSILAPSAHRFISLDLTIPSFVKFPLDVEFSLLERLSLIIQDDYPSEELLPIATFAASPKLHSLTLSVPADILSTKLLLPFSQITCLILDETKGIPPNTLHSILAASSSLEHLNATIRIPDTAHTPPLLTHTITLDRLQTLFITFQEKPNQTTTLLHLTFRPLNMPSLGSLSLTSYGLPGTIPLPWQEGSSPSLEHSLRNITSLTLNHYEFTWGMMHFLRCTPAVETLKVVLDDLGGIGLWEALVRPGLNLLPQLTRMEVVLGRASCATWSIEVLCAMVLSRWMNLQTTGLGSNASSSYSASNTAHPFSSPLSTVRIRLQPDPSTDSSASWIYSAVALIHARLGRCSVQGMGLEVTF</sequence>
<reference evidence="2" key="2">
    <citation type="submission" date="2015-01" db="EMBL/GenBank/DDBJ databases">
        <title>Evolutionary Origins and Diversification of the Mycorrhizal Mutualists.</title>
        <authorList>
            <consortium name="DOE Joint Genome Institute"/>
            <consortium name="Mycorrhizal Genomics Consortium"/>
            <person name="Kohler A."/>
            <person name="Kuo A."/>
            <person name="Nagy L.G."/>
            <person name="Floudas D."/>
            <person name="Copeland A."/>
            <person name="Barry K.W."/>
            <person name="Cichocki N."/>
            <person name="Veneault-Fourrey C."/>
            <person name="LaButti K."/>
            <person name="Lindquist E.A."/>
            <person name="Lipzen A."/>
            <person name="Lundell T."/>
            <person name="Morin E."/>
            <person name="Murat C."/>
            <person name="Riley R."/>
            <person name="Ohm R."/>
            <person name="Sun H."/>
            <person name="Tunlid A."/>
            <person name="Henrissat B."/>
            <person name="Grigoriev I.V."/>
            <person name="Hibbett D.S."/>
            <person name="Martin F."/>
        </authorList>
    </citation>
    <scope>NUCLEOTIDE SEQUENCE [LARGE SCALE GENOMIC DNA]</scope>
    <source>
        <strain evidence="2">LaAM-08-1</strain>
    </source>
</reference>
<dbReference type="Gene3D" id="3.80.10.10">
    <property type="entry name" value="Ribonuclease Inhibitor"/>
    <property type="match status" value="1"/>
</dbReference>
<gene>
    <name evidence="1" type="ORF">K443DRAFT_675219</name>
</gene>